<evidence type="ECO:0000313" key="4">
    <source>
        <dbReference type="EMBL" id="GCL62253.1"/>
    </source>
</evidence>
<dbReference type="RefSeq" id="WP_137731981.1">
    <property type="nucleotide sequence ID" value="NZ_BJCL01000002.1"/>
</dbReference>
<protein>
    <submittedName>
        <fullName evidence="4">Uncharacterized protein</fullName>
    </submittedName>
</protein>
<name>A0A480ALI3_9BURK</name>
<sequence length="464" mass="48890">MHTPLLRRRALLTLATAGLLSACATPPGGTPSADAQPPIVFVHGNGDTAALWTTTLWRWESNGWPRARLHAVDFPYPSARDDNGVEQAGRSSADDQMRHLAAEVDKVLAATGAVKVVLMGNSRGGNAIRHYIANGGGAAKVSHAILGGTPNHGVWSNPGFRPNNEFNGAGPFLTALNAPKGPNGDEVTPGVQWMTIRSDNNDKFAQPDGVWIGAKGTPTNVTFDGPALKGANNVVLPGRDHREVSYHPEAFAAAFRFVTGRAPTTTSPLHITPEAAISLSGKVSGFTAGGPTNLPLPGARLQVFATDAATGERRGAALVDQTIGADGRWGPLRTDSRTPLEFVLEAPGAAISHTYRSPFLRSSDIVHLRPERAIADADKDAAAIATFSRPRAYFGLPRDVVLLNGETAPGIPPGVAGVATAKRKFSAAGQQVTGEFRSGIVSERITGRTWPAAERRVTVLELHE</sequence>
<evidence type="ECO:0000259" key="3">
    <source>
        <dbReference type="Pfam" id="PF18067"/>
    </source>
</evidence>
<evidence type="ECO:0000256" key="1">
    <source>
        <dbReference type="SAM" id="SignalP"/>
    </source>
</evidence>
<keyword evidence="5" id="KW-1185">Reference proteome</keyword>
<dbReference type="PROSITE" id="PS51257">
    <property type="entry name" value="PROKAR_LIPOPROTEIN"/>
    <property type="match status" value="1"/>
</dbReference>
<gene>
    <name evidence="4" type="ORF">AQPW35_13340</name>
</gene>
<proteinExistence type="predicted"/>
<feature type="chain" id="PRO_5019713837" evidence="1">
    <location>
        <begin position="25"/>
        <end position="464"/>
    </location>
</feature>
<evidence type="ECO:0000259" key="2">
    <source>
        <dbReference type="Pfam" id="PF00561"/>
    </source>
</evidence>
<dbReference type="InterPro" id="IPR029058">
    <property type="entry name" value="AB_hydrolase_fold"/>
</dbReference>
<feature type="domain" description="AB hydrolase-1" evidence="2">
    <location>
        <begin position="37"/>
        <end position="149"/>
    </location>
</feature>
<dbReference type="EMBL" id="BJCL01000002">
    <property type="protein sequence ID" value="GCL62253.1"/>
    <property type="molecule type" value="Genomic_DNA"/>
</dbReference>
<organism evidence="4 5">
    <name type="scientific">Pseudaquabacterium pictum</name>
    <dbReference type="NCBI Taxonomy" id="2315236"/>
    <lineage>
        <taxon>Bacteria</taxon>
        <taxon>Pseudomonadati</taxon>
        <taxon>Pseudomonadota</taxon>
        <taxon>Betaproteobacteria</taxon>
        <taxon>Burkholderiales</taxon>
        <taxon>Sphaerotilaceae</taxon>
        <taxon>Pseudaquabacterium</taxon>
    </lineage>
</organism>
<evidence type="ECO:0000313" key="5">
    <source>
        <dbReference type="Proteomes" id="UP000301751"/>
    </source>
</evidence>
<reference evidence="5" key="1">
    <citation type="submission" date="2019-03" db="EMBL/GenBank/DDBJ databases">
        <title>Aquabacterium pictum sp.nov., the first bacteriochlorophyll a-containing freshwater bacterium in the genus Aquabacterium of the class Betaproteobacteria.</title>
        <authorList>
            <person name="Hirose S."/>
            <person name="Tank M."/>
            <person name="Hara E."/>
            <person name="Tamaki H."/>
            <person name="Takaichi S."/>
            <person name="Haruta S."/>
            <person name="Hanada S."/>
        </authorList>
    </citation>
    <scope>NUCLEOTIDE SEQUENCE [LARGE SCALE GENOMIC DNA]</scope>
    <source>
        <strain evidence="5">W35</strain>
    </source>
</reference>
<comment type="caution">
    <text evidence="4">The sequence shown here is derived from an EMBL/GenBank/DDBJ whole genome shotgun (WGS) entry which is preliminary data.</text>
</comment>
<accession>A0A480ALI3</accession>
<feature type="signal peptide" evidence="1">
    <location>
        <begin position="1"/>
        <end position="24"/>
    </location>
</feature>
<dbReference type="PROSITE" id="PS51318">
    <property type="entry name" value="TAT"/>
    <property type="match status" value="1"/>
</dbReference>
<dbReference type="InterPro" id="IPR000073">
    <property type="entry name" value="AB_hydrolase_1"/>
</dbReference>
<keyword evidence="1" id="KW-0732">Signal</keyword>
<dbReference type="SUPFAM" id="SSF53474">
    <property type="entry name" value="alpha/beta-Hydrolases"/>
    <property type="match status" value="1"/>
</dbReference>
<dbReference type="InterPro" id="IPR006311">
    <property type="entry name" value="TAT_signal"/>
</dbReference>
<dbReference type="Gene3D" id="3.40.50.1820">
    <property type="entry name" value="alpha/beta hydrolase"/>
    <property type="match status" value="1"/>
</dbReference>
<feature type="domain" description="AFL C-terminal" evidence="3">
    <location>
        <begin position="277"/>
        <end position="372"/>
    </location>
</feature>
<dbReference type="Pfam" id="PF00561">
    <property type="entry name" value="Abhydrolase_1"/>
    <property type="match status" value="1"/>
</dbReference>
<dbReference type="AlphaFoldDB" id="A0A480ALI3"/>
<dbReference type="InterPro" id="IPR040664">
    <property type="entry name" value="AFL_C"/>
</dbReference>
<dbReference type="Gene3D" id="2.60.40.2190">
    <property type="match status" value="1"/>
</dbReference>
<dbReference type="Proteomes" id="UP000301751">
    <property type="component" value="Unassembled WGS sequence"/>
</dbReference>
<dbReference type="OrthoDB" id="8871309at2"/>
<dbReference type="Pfam" id="PF18067">
    <property type="entry name" value="Lipase_C"/>
    <property type="match status" value="1"/>
</dbReference>